<name>A0A329U651_9FIRM</name>
<dbReference type="AlphaFoldDB" id="A0A329U651"/>
<evidence type="ECO:0000259" key="1">
    <source>
        <dbReference type="Pfam" id="PF24848"/>
    </source>
</evidence>
<dbReference type="InterPro" id="IPR056140">
    <property type="entry name" value="DUF7723"/>
</dbReference>
<dbReference type="Proteomes" id="UP000251281">
    <property type="component" value="Unassembled WGS sequence"/>
</dbReference>
<dbReference type="EMBL" id="PRLD01000011">
    <property type="protein sequence ID" value="RAW56378.1"/>
    <property type="molecule type" value="Genomic_DNA"/>
</dbReference>
<dbReference type="Pfam" id="PF24848">
    <property type="entry name" value="DUF7723"/>
    <property type="match status" value="1"/>
</dbReference>
<reference evidence="2 3" key="1">
    <citation type="submission" date="2018-02" db="EMBL/GenBank/DDBJ databases">
        <title>Complete genome sequencing of Faecalibacterium prausnitzii strains isolated from the human gut.</title>
        <authorList>
            <person name="Fitzgerald B.C."/>
            <person name="Shkoporov A.N."/>
            <person name="Ross P.R."/>
            <person name="Hill C."/>
        </authorList>
    </citation>
    <scope>NUCLEOTIDE SEQUENCE [LARGE SCALE GENOMIC DNA]</scope>
    <source>
        <strain evidence="2 3">APC923/51-1</strain>
    </source>
</reference>
<proteinExistence type="predicted"/>
<dbReference type="RefSeq" id="WP_112091454.1">
    <property type="nucleotide sequence ID" value="NZ_JAEKBW010000001.1"/>
</dbReference>
<sequence length="74" mass="8172">MPDILSVADHADMIVNGYAFSKSNDSVRVLNLNNPASACVLSADGKVLETTMDDIELAIVQDYYSRNRKHLEES</sequence>
<accession>A0A329U651</accession>
<evidence type="ECO:0000313" key="3">
    <source>
        <dbReference type="Proteomes" id="UP000251281"/>
    </source>
</evidence>
<comment type="caution">
    <text evidence="2">The sequence shown here is derived from an EMBL/GenBank/DDBJ whole genome shotgun (WGS) entry which is preliminary data.</text>
</comment>
<feature type="domain" description="DUF7723" evidence="1">
    <location>
        <begin position="1"/>
        <end position="71"/>
    </location>
</feature>
<organism evidence="2 3">
    <name type="scientific">Faecalibacterium prausnitzii</name>
    <dbReference type="NCBI Taxonomy" id="853"/>
    <lineage>
        <taxon>Bacteria</taxon>
        <taxon>Bacillati</taxon>
        <taxon>Bacillota</taxon>
        <taxon>Clostridia</taxon>
        <taxon>Eubacteriales</taxon>
        <taxon>Oscillospiraceae</taxon>
        <taxon>Faecalibacterium</taxon>
    </lineage>
</organism>
<evidence type="ECO:0000313" key="2">
    <source>
        <dbReference type="EMBL" id="RAW56378.1"/>
    </source>
</evidence>
<gene>
    <name evidence="2" type="ORF">C4N24_11015</name>
</gene>
<protein>
    <recommendedName>
        <fullName evidence="1">DUF7723 domain-containing protein</fullName>
    </recommendedName>
</protein>